<evidence type="ECO:0000256" key="3">
    <source>
        <dbReference type="ARBA" id="ARBA00022679"/>
    </source>
</evidence>
<dbReference type="Pfam" id="PF10509">
    <property type="entry name" value="GalKase_gal_bdg"/>
    <property type="match status" value="1"/>
</dbReference>
<keyword evidence="2 11" id="KW-0963">Cytoplasm</keyword>
<dbReference type="InterPro" id="IPR006203">
    <property type="entry name" value="GHMP_knse_ATP-bd_CS"/>
</dbReference>
<dbReference type="SUPFAM" id="SSF54211">
    <property type="entry name" value="Ribosomal protein S5 domain 2-like"/>
    <property type="match status" value="1"/>
</dbReference>
<comment type="catalytic activity">
    <reaction evidence="11">
        <text>alpha-D-galactose + ATP = alpha-D-galactose 1-phosphate + ADP + H(+)</text>
        <dbReference type="Rhea" id="RHEA:13553"/>
        <dbReference type="ChEBI" id="CHEBI:15378"/>
        <dbReference type="ChEBI" id="CHEBI:28061"/>
        <dbReference type="ChEBI" id="CHEBI:30616"/>
        <dbReference type="ChEBI" id="CHEBI:58336"/>
        <dbReference type="ChEBI" id="CHEBI:456216"/>
        <dbReference type="EC" id="2.7.1.6"/>
    </reaction>
</comment>
<dbReference type="GO" id="GO:0006012">
    <property type="term" value="P:galactose metabolic process"/>
    <property type="evidence" value="ECO:0007669"/>
    <property type="project" value="UniProtKB-UniRule"/>
</dbReference>
<evidence type="ECO:0000256" key="12">
    <source>
        <dbReference type="NCBIfam" id="TIGR00131"/>
    </source>
</evidence>
<keyword evidence="7 11" id="KW-0067">ATP-binding</keyword>
<feature type="binding site" evidence="11">
    <location>
        <begin position="34"/>
        <end position="37"/>
    </location>
    <ligand>
        <name>substrate</name>
    </ligand>
</feature>
<dbReference type="PROSITE" id="PS00627">
    <property type="entry name" value="GHMP_KINASES_ATP"/>
    <property type="match status" value="1"/>
</dbReference>
<keyword evidence="5 11" id="KW-0547">Nucleotide-binding</keyword>
<proteinExistence type="inferred from homology"/>
<organism evidence="16 17">
    <name type="scientific">Corallococcus exercitus</name>
    <dbReference type="NCBI Taxonomy" id="2316736"/>
    <lineage>
        <taxon>Bacteria</taxon>
        <taxon>Pseudomonadati</taxon>
        <taxon>Myxococcota</taxon>
        <taxon>Myxococcia</taxon>
        <taxon>Myxococcales</taxon>
        <taxon>Cystobacterineae</taxon>
        <taxon>Myxococcaceae</taxon>
        <taxon>Corallococcus</taxon>
    </lineage>
</organism>
<evidence type="ECO:0000256" key="6">
    <source>
        <dbReference type="ARBA" id="ARBA00022777"/>
    </source>
</evidence>
<dbReference type="GO" id="GO:0005829">
    <property type="term" value="C:cytosol"/>
    <property type="evidence" value="ECO:0007669"/>
    <property type="project" value="TreeGrafter"/>
</dbReference>
<dbReference type="Gene3D" id="3.30.70.890">
    <property type="entry name" value="GHMP kinase, C-terminal domain"/>
    <property type="match status" value="1"/>
</dbReference>
<keyword evidence="6 11" id="KW-0418">Kinase</keyword>
<reference evidence="16 17" key="1">
    <citation type="submission" date="2020-05" db="EMBL/GenBank/DDBJ databases">
        <authorList>
            <person name="Whitworth D."/>
        </authorList>
    </citation>
    <scope>NUCLEOTIDE SEQUENCE [LARGE SCALE GENOMIC DNA]</scope>
    <source>
        <strain evidence="16 17">AB043B</strain>
    </source>
</reference>
<accession>A0A7Y4NV28</accession>
<keyword evidence="4 11" id="KW-0479">Metal-binding</keyword>
<dbReference type="InterPro" id="IPR019539">
    <property type="entry name" value="GalKase_N"/>
</dbReference>
<dbReference type="GO" id="GO:0000287">
    <property type="term" value="F:magnesium ion binding"/>
    <property type="evidence" value="ECO:0007669"/>
    <property type="project" value="UniProtKB-UniRule"/>
</dbReference>
<keyword evidence="10 11" id="KW-0119">Carbohydrate metabolism</keyword>
<comment type="subcellular location">
    <subcellularLocation>
        <location evidence="11">Cytoplasm</location>
    </subcellularLocation>
</comment>
<feature type="domain" description="Galactokinase N-terminal" evidence="15">
    <location>
        <begin position="10"/>
        <end position="58"/>
    </location>
</feature>
<dbReference type="EC" id="2.7.1.6" evidence="11 12"/>
<comment type="pathway">
    <text evidence="11">Carbohydrate metabolism; galactose metabolism.</text>
</comment>
<keyword evidence="9 11" id="KW-0299">Galactose metabolism</keyword>
<feature type="binding site" evidence="11">
    <location>
        <position position="68"/>
    </location>
    <ligand>
        <name>ATP</name>
        <dbReference type="ChEBI" id="CHEBI:30616"/>
    </ligand>
</feature>
<dbReference type="InterPro" id="IPR006206">
    <property type="entry name" value="Mevalonate/galactokinase"/>
</dbReference>
<dbReference type="PRINTS" id="PR00959">
    <property type="entry name" value="MEVGALKINASE"/>
</dbReference>
<feature type="domain" description="GHMP kinase N-terminal" evidence="13">
    <location>
        <begin position="92"/>
        <end position="176"/>
    </location>
</feature>
<evidence type="ECO:0000256" key="5">
    <source>
        <dbReference type="ARBA" id="ARBA00022741"/>
    </source>
</evidence>
<dbReference type="NCBIfam" id="TIGR00131">
    <property type="entry name" value="gal_kin"/>
    <property type="match status" value="1"/>
</dbReference>
<comment type="function">
    <text evidence="11">Catalyzes the transfer of the gamma-phosphate of ATP to D-galactose to form alpha-D-galactose-1-phosphate (Gal-1-P).</text>
</comment>
<evidence type="ECO:0000313" key="16">
    <source>
        <dbReference type="EMBL" id="NOK37506.1"/>
    </source>
</evidence>
<dbReference type="Gene3D" id="3.30.230.10">
    <property type="match status" value="1"/>
</dbReference>
<keyword evidence="8 11" id="KW-0460">Magnesium</keyword>
<dbReference type="GO" id="GO:0005524">
    <property type="term" value="F:ATP binding"/>
    <property type="evidence" value="ECO:0007669"/>
    <property type="project" value="UniProtKB-UniRule"/>
</dbReference>
<dbReference type="InterPro" id="IPR020568">
    <property type="entry name" value="Ribosomal_Su5_D2-typ_SF"/>
</dbReference>
<dbReference type="InterPro" id="IPR014721">
    <property type="entry name" value="Ribsml_uS5_D2-typ_fold_subgr"/>
</dbReference>
<evidence type="ECO:0000259" key="15">
    <source>
        <dbReference type="Pfam" id="PF10509"/>
    </source>
</evidence>
<dbReference type="InterPro" id="IPR013750">
    <property type="entry name" value="GHMP_kinase_C_dom"/>
</dbReference>
<comment type="caution">
    <text evidence="16">The sequence shown here is derived from an EMBL/GenBank/DDBJ whole genome shotgun (WGS) entry which is preliminary data.</text>
</comment>
<evidence type="ECO:0000313" key="17">
    <source>
        <dbReference type="Proteomes" id="UP000563426"/>
    </source>
</evidence>
<evidence type="ECO:0000256" key="11">
    <source>
        <dbReference type="HAMAP-Rule" id="MF_00246"/>
    </source>
</evidence>
<dbReference type="InterPro" id="IPR019741">
    <property type="entry name" value="Galactokinase_CS"/>
</dbReference>
<evidence type="ECO:0000259" key="13">
    <source>
        <dbReference type="Pfam" id="PF00288"/>
    </source>
</evidence>
<dbReference type="Pfam" id="PF00288">
    <property type="entry name" value="GHMP_kinases_N"/>
    <property type="match status" value="1"/>
</dbReference>
<dbReference type="SUPFAM" id="SSF55060">
    <property type="entry name" value="GHMP Kinase, C-terminal domain"/>
    <property type="match status" value="1"/>
</dbReference>
<dbReference type="FunFam" id="3.30.70.890:FF:000001">
    <property type="entry name" value="Galactokinase"/>
    <property type="match status" value="1"/>
</dbReference>
<dbReference type="InterPro" id="IPR036554">
    <property type="entry name" value="GHMP_kinase_C_sf"/>
</dbReference>
<evidence type="ECO:0000256" key="7">
    <source>
        <dbReference type="ARBA" id="ARBA00022840"/>
    </source>
</evidence>
<evidence type="ECO:0000256" key="4">
    <source>
        <dbReference type="ARBA" id="ARBA00022723"/>
    </source>
</evidence>
<feature type="binding site" evidence="11">
    <location>
        <position position="220"/>
    </location>
    <ligand>
        <name>substrate</name>
    </ligand>
</feature>
<feature type="binding site" evidence="11">
    <location>
        <begin position="121"/>
        <end position="127"/>
    </location>
    <ligand>
        <name>ATP</name>
        <dbReference type="ChEBI" id="CHEBI:30616"/>
    </ligand>
</feature>
<feature type="binding site" evidence="11">
    <location>
        <position position="127"/>
    </location>
    <ligand>
        <name>Mg(2+)</name>
        <dbReference type="ChEBI" id="CHEBI:18420"/>
    </ligand>
</feature>
<dbReference type="InterPro" id="IPR000705">
    <property type="entry name" value="Galactokinase"/>
</dbReference>
<dbReference type="PROSITE" id="PS00106">
    <property type="entry name" value="GALACTOKINASE"/>
    <property type="match status" value="1"/>
</dbReference>
<dbReference type="RefSeq" id="WP_171437465.1">
    <property type="nucleotide sequence ID" value="NZ_JABFJV010000231.1"/>
</dbReference>
<dbReference type="InterPro" id="IPR006204">
    <property type="entry name" value="GHMP_kinase_N_dom"/>
</dbReference>
<dbReference type="UniPathway" id="UPA00214"/>
<dbReference type="HAMAP" id="MF_00246">
    <property type="entry name" value="Galactokinase"/>
    <property type="match status" value="1"/>
</dbReference>
<feature type="domain" description="GHMP kinase C-terminal" evidence="14">
    <location>
        <begin position="275"/>
        <end position="356"/>
    </location>
</feature>
<dbReference type="EMBL" id="JABFJV010000231">
    <property type="protein sequence ID" value="NOK37506.1"/>
    <property type="molecule type" value="Genomic_DNA"/>
</dbReference>
<dbReference type="FunFam" id="3.30.230.10:FF:000017">
    <property type="entry name" value="Galactokinase"/>
    <property type="match status" value="1"/>
</dbReference>
<feature type="site" description="Transition state stabilizer" evidence="11">
    <location>
        <position position="28"/>
    </location>
</feature>
<feature type="binding site" evidence="11">
    <location>
        <position position="159"/>
    </location>
    <ligand>
        <name>Mg(2+)</name>
        <dbReference type="ChEBI" id="CHEBI:18420"/>
    </ligand>
</feature>
<gene>
    <name evidence="11 16" type="primary">galK</name>
    <name evidence="16" type="ORF">HMI49_30350</name>
</gene>
<evidence type="ECO:0000256" key="1">
    <source>
        <dbReference type="ARBA" id="ARBA00006566"/>
    </source>
</evidence>
<dbReference type="InterPro" id="IPR022963">
    <property type="entry name" value="Galactokinase_bac"/>
</dbReference>
<protein>
    <recommendedName>
        <fullName evidence="11 12">Galactokinase</fullName>
        <ecNumber evidence="11 12">2.7.1.6</ecNumber>
    </recommendedName>
    <alternativeName>
        <fullName evidence="11">Galactose kinase</fullName>
    </alternativeName>
</protein>
<evidence type="ECO:0000259" key="14">
    <source>
        <dbReference type="Pfam" id="PF08544"/>
    </source>
</evidence>
<comment type="similarity">
    <text evidence="1 11">Belongs to the GHMP kinase family. GalK subfamily.</text>
</comment>
<evidence type="ECO:0000256" key="8">
    <source>
        <dbReference type="ARBA" id="ARBA00022842"/>
    </source>
</evidence>
<dbReference type="PANTHER" id="PTHR10457:SF7">
    <property type="entry name" value="GALACTOKINASE-RELATED"/>
    <property type="match status" value="1"/>
</dbReference>
<dbReference type="Pfam" id="PF08544">
    <property type="entry name" value="GHMP_kinases_C"/>
    <property type="match status" value="1"/>
</dbReference>
<dbReference type="AlphaFoldDB" id="A0A7Y4NV28"/>
<name>A0A7Y4NV28_9BACT</name>
<dbReference type="PIRSF" id="PIRSF000530">
    <property type="entry name" value="Galactokinase"/>
    <property type="match status" value="1"/>
</dbReference>
<keyword evidence="17" id="KW-1185">Reference proteome</keyword>
<evidence type="ECO:0000256" key="10">
    <source>
        <dbReference type="ARBA" id="ARBA00023277"/>
    </source>
</evidence>
<feature type="active site" description="Proton acceptor" evidence="11">
    <location>
        <position position="171"/>
    </location>
</feature>
<keyword evidence="3 11" id="KW-0808">Transferase</keyword>
<evidence type="ECO:0000256" key="9">
    <source>
        <dbReference type="ARBA" id="ARBA00023144"/>
    </source>
</evidence>
<sequence>MTLREQVEQDFHRRFGAAPTAVVRAPGRVNLIGEHTDYNDGFVLPIAIDREVWIALRPREDRRVVVHSLDYSASLSFEIGPLSRVGTEWGEYLKGVAWVLREAGHTLKGWEGVMSGNVPRGAGLSSSAAVELATERAFATVSGLPWQPATMALLGQRVENQWMGLNSGIMDQMIVAGGREGHALLIDCRDLSLQPVPLPTGAVVVVLDTGTRRGLVDSAYNERRSQCEAAARFFGVKALRDVDAETFTKREQELDPLVRRRARHVITENDRTVRAAEAMRAGDLVQLGRLMDASHDSLRDDFEVTNEALNTIVLLARAEPGCFGARMTGAGFGGCAVALVAPGQAEAFVQSVHAKYTQATGNTPQCYVCQAAEGTSVV</sequence>
<dbReference type="GO" id="GO:0004335">
    <property type="term" value="F:galactokinase activity"/>
    <property type="evidence" value="ECO:0007669"/>
    <property type="project" value="UniProtKB-UniRule"/>
</dbReference>
<dbReference type="Proteomes" id="UP000563426">
    <property type="component" value="Unassembled WGS sequence"/>
</dbReference>
<dbReference type="PRINTS" id="PR00473">
    <property type="entry name" value="GALCTOKINASE"/>
</dbReference>
<dbReference type="PANTHER" id="PTHR10457">
    <property type="entry name" value="MEVALONATE KINASE/GALACTOKINASE"/>
    <property type="match status" value="1"/>
</dbReference>
<evidence type="ECO:0000256" key="2">
    <source>
        <dbReference type="ARBA" id="ARBA00022490"/>
    </source>
</evidence>